<sequence>MGFSGLGRGMWGGLWLLSVSWRTPGAGPGGGGSFLGRWPSAWCLHLWGKGVPTEALASIVLKHNASVPTAASVSQACACCVCVGTCAEEDGVWSGLTPDGSVTAETLPASLVPLWSGGRAPRAGLTWAPRVT</sequence>
<dbReference type="AlphaFoldDB" id="A0A833YJ04"/>
<evidence type="ECO:0000313" key="3">
    <source>
        <dbReference type="Proteomes" id="UP000664940"/>
    </source>
</evidence>
<organism evidence="2 3">
    <name type="scientific">Phyllostomus discolor</name>
    <name type="common">pale spear-nosed bat</name>
    <dbReference type="NCBI Taxonomy" id="89673"/>
    <lineage>
        <taxon>Eukaryota</taxon>
        <taxon>Metazoa</taxon>
        <taxon>Chordata</taxon>
        <taxon>Craniata</taxon>
        <taxon>Vertebrata</taxon>
        <taxon>Euteleostomi</taxon>
        <taxon>Mammalia</taxon>
        <taxon>Eutheria</taxon>
        <taxon>Laurasiatheria</taxon>
        <taxon>Chiroptera</taxon>
        <taxon>Yangochiroptera</taxon>
        <taxon>Phyllostomidae</taxon>
        <taxon>Phyllostominae</taxon>
        <taxon>Phyllostomus</taxon>
    </lineage>
</organism>
<feature type="signal peptide" evidence="1">
    <location>
        <begin position="1"/>
        <end position="25"/>
    </location>
</feature>
<feature type="chain" id="PRO_5032731848" description="Secreted protein" evidence="1">
    <location>
        <begin position="26"/>
        <end position="132"/>
    </location>
</feature>
<dbReference type="EMBL" id="JABVXQ010000015">
    <property type="protein sequence ID" value="KAF6074972.1"/>
    <property type="molecule type" value="Genomic_DNA"/>
</dbReference>
<gene>
    <name evidence="2" type="ORF">HJG60_009382</name>
</gene>
<protein>
    <recommendedName>
        <fullName evidence="4">Secreted protein</fullName>
    </recommendedName>
</protein>
<keyword evidence="1" id="KW-0732">Signal</keyword>
<reference evidence="2 3" key="1">
    <citation type="journal article" date="2020" name="Nature">
        <title>Six reference-quality genomes reveal evolution of bat adaptations.</title>
        <authorList>
            <person name="Jebb D."/>
            <person name="Huang Z."/>
            <person name="Pippel M."/>
            <person name="Hughes G.M."/>
            <person name="Lavrichenko K."/>
            <person name="Devanna P."/>
            <person name="Winkler S."/>
            <person name="Jermiin L.S."/>
            <person name="Skirmuntt E.C."/>
            <person name="Katzourakis A."/>
            <person name="Burkitt-Gray L."/>
            <person name="Ray D.A."/>
            <person name="Sullivan K.A.M."/>
            <person name="Roscito J.G."/>
            <person name="Kirilenko B.M."/>
            <person name="Davalos L.M."/>
            <person name="Corthals A.P."/>
            <person name="Power M.L."/>
            <person name="Jones G."/>
            <person name="Ransome R.D."/>
            <person name="Dechmann D.K.N."/>
            <person name="Locatelli A.G."/>
            <person name="Puechmaille S.J."/>
            <person name="Fedrigo O."/>
            <person name="Jarvis E.D."/>
            <person name="Hiller M."/>
            <person name="Vernes S.C."/>
            <person name="Myers E.W."/>
            <person name="Teeling E.C."/>
        </authorList>
    </citation>
    <scope>NUCLEOTIDE SEQUENCE [LARGE SCALE GENOMIC DNA]</scope>
    <source>
        <strain evidence="2">Bat1K_MPI-CBG_1</strain>
    </source>
</reference>
<proteinExistence type="predicted"/>
<evidence type="ECO:0008006" key="4">
    <source>
        <dbReference type="Google" id="ProtNLM"/>
    </source>
</evidence>
<evidence type="ECO:0000313" key="2">
    <source>
        <dbReference type="EMBL" id="KAF6074972.1"/>
    </source>
</evidence>
<evidence type="ECO:0000256" key="1">
    <source>
        <dbReference type="SAM" id="SignalP"/>
    </source>
</evidence>
<name>A0A833YJ04_9CHIR</name>
<comment type="caution">
    <text evidence="2">The sequence shown here is derived from an EMBL/GenBank/DDBJ whole genome shotgun (WGS) entry which is preliminary data.</text>
</comment>
<dbReference type="Proteomes" id="UP000664940">
    <property type="component" value="Unassembled WGS sequence"/>
</dbReference>
<accession>A0A833YJ04</accession>